<reference evidence="1 2" key="1">
    <citation type="journal article" date="2018" name="Science">
        <title>The opium poppy genome and morphinan production.</title>
        <authorList>
            <person name="Guo L."/>
            <person name="Winzer T."/>
            <person name="Yang X."/>
            <person name="Li Y."/>
            <person name="Ning Z."/>
            <person name="He Z."/>
            <person name="Teodor R."/>
            <person name="Lu Y."/>
            <person name="Bowser T.A."/>
            <person name="Graham I.A."/>
            <person name="Ye K."/>
        </authorList>
    </citation>
    <scope>NUCLEOTIDE SEQUENCE [LARGE SCALE GENOMIC DNA]</scope>
    <source>
        <strain evidence="2">cv. HN1</strain>
        <tissue evidence="1">Leaves</tissue>
    </source>
</reference>
<organism evidence="1 2">
    <name type="scientific">Papaver somniferum</name>
    <name type="common">Opium poppy</name>
    <dbReference type="NCBI Taxonomy" id="3469"/>
    <lineage>
        <taxon>Eukaryota</taxon>
        <taxon>Viridiplantae</taxon>
        <taxon>Streptophyta</taxon>
        <taxon>Embryophyta</taxon>
        <taxon>Tracheophyta</taxon>
        <taxon>Spermatophyta</taxon>
        <taxon>Magnoliopsida</taxon>
        <taxon>Ranunculales</taxon>
        <taxon>Papaveraceae</taxon>
        <taxon>Papaveroideae</taxon>
        <taxon>Papaver</taxon>
    </lineage>
</organism>
<name>A0A4Y7LFC5_PAPSO</name>
<protein>
    <submittedName>
        <fullName evidence="1">Uncharacterized protein</fullName>
    </submittedName>
</protein>
<sequence length="102" mass="11668">MLVVNLFALVAINQHSMMLCKDEVRSKVFHGKLESVYGNPDQFPQEDYLCFLGLGSGDCQEGMLKLFMGSSKVLMGILINFRKDLEQEIVKKVFKIKKHKEN</sequence>
<accession>A0A4Y7LFC5</accession>
<dbReference type="EMBL" id="CM010725">
    <property type="protein sequence ID" value="RZC83926.1"/>
    <property type="molecule type" value="Genomic_DNA"/>
</dbReference>
<dbReference type="Gramene" id="RZC83926">
    <property type="protein sequence ID" value="RZC83926"/>
    <property type="gene ID" value="C5167_046712"/>
</dbReference>
<evidence type="ECO:0000313" key="2">
    <source>
        <dbReference type="Proteomes" id="UP000316621"/>
    </source>
</evidence>
<feature type="non-terminal residue" evidence="1">
    <location>
        <position position="102"/>
    </location>
</feature>
<evidence type="ECO:0000313" key="1">
    <source>
        <dbReference type="EMBL" id="RZC83926.1"/>
    </source>
</evidence>
<gene>
    <name evidence="1" type="ORF">C5167_046712</name>
</gene>
<proteinExistence type="predicted"/>
<keyword evidence="2" id="KW-1185">Reference proteome</keyword>
<dbReference type="Proteomes" id="UP000316621">
    <property type="component" value="Chromosome 11"/>
</dbReference>
<dbReference type="AlphaFoldDB" id="A0A4Y7LFC5"/>